<comment type="caution">
    <text evidence="3">The sequence shown here is derived from an EMBL/GenBank/DDBJ whole genome shotgun (WGS) entry which is preliminary data.</text>
</comment>
<organism evidence="3 4">
    <name type="scientific">Crotalus adamanteus</name>
    <name type="common">Eastern diamondback rattlesnake</name>
    <dbReference type="NCBI Taxonomy" id="8729"/>
    <lineage>
        <taxon>Eukaryota</taxon>
        <taxon>Metazoa</taxon>
        <taxon>Chordata</taxon>
        <taxon>Craniata</taxon>
        <taxon>Vertebrata</taxon>
        <taxon>Euteleostomi</taxon>
        <taxon>Lepidosauria</taxon>
        <taxon>Squamata</taxon>
        <taxon>Bifurcata</taxon>
        <taxon>Unidentata</taxon>
        <taxon>Episquamata</taxon>
        <taxon>Toxicofera</taxon>
        <taxon>Serpentes</taxon>
        <taxon>Colubroidea</taxon>
        <taxon>Viperidae</taxon>
        <taxon>Crotalinae</taxon>
        <taxon>Crotalus</taxon>
    </lineage>
</organism>
<dbReference type="EMBL" id="JAOTOJ010000003">
    <property type="protein sequence ID" value="KAK9404916.1"/>
    <property type="molecule type" value="Genomic_DNA"/>
</dbReference>
<feature type="compositionally biased region" description="Low complexity" evidence="2">
    <location>
        <begin position="79"/>
        <end position="88"/>
    </location>
</feature>
<dbReference type="AlphaFoldDB" id="A0AAW1BT35"/>
<feature type="region of interest" description="Disordered" evidence="2">
    <location>
        <begin position="18"/>
        <end position="146"/>
    </location>
</feature>
<name>A0AAW1BT35_CROAD</name>
<accession>A0AAW1BT35</accession>
<dbReference type="InterPro" id="IPR026754">
    <property type="entry name" value="PPDPF"/>
</dbReference>
<protein>
    <submittedName>
        <fullName evidence="3">Pancreatic progenitor cell differentiation and proliferation factor</fullName>
    </submittedName>
</protein>
<evidence type="ECO:0000256" key="1">
    <source>
        <dbReference type="ARBA" id="ARBA00006609"/>
    </source>
</evidence>
<reference evidence="3 4" key="1">
    <citation type="journal article" date="2024" name="Proc. Natl. Acad. Sci. U.S.A.">
        <title>The genetic regulatory architecture and epigenomic basis for age-related changes in rattlesnake venom.</title>
        <authorList>
            <person name="Hogan M.P."/>
            <person name="Holding M.L."/>
            <person name="Nystrom G.S."/>
            <person name="Colston T.J."/>
            <person name="Bartlett D.A."/>
            <person name="Mason A.J."/>
            <person name="Ellsworth S.A."/>
            <person name="Rautsaw R.M."/>
            <person name="Lawrence K.C."/>
            <person name="Strickland J.L."/>
            <person name="He B."/>
            <person name="Fraser P."/>
            <person name="Margres M.J."/>
            <person name="Gilbert D.M."/>
            <person name="Gibbs H.L."/>
            <person name="Parkinson C.L."/>
            <person name="Rokyta D.R."/>
        </authorList>
    </citation>
    <scope>NUCLEOTIDE SEQUENCE [LARGE SCALE GENOMIC DNA]</scope>
    <source>
        <strain evidence="3">DRR0105</strain>
    </source>
</reference>
<gene>
    <name evidence="3" type="ORF">NXF25_009743</name>
</gene>
<evidence type="ECO:0000256" key="2">
    <source>
        <dbReference type="SAM" id="MobiDB-lite"/>
    </source>
</evidence>
<evidence type="ECO:0000313" key="3">
    <source>
        <dbReference type="EMBL" id="KAK9404916.1"/>
    </source>
</evidence>
<dbReference type="PANTHER" id="PTHR14572">
    <property type="entry name" value="PANCREATIC PROGENITOR CELL DIFFERENTIATION AND PROLIFERATION FACTOR"/>
    <property type="match status" value="1"/>
</dbReference>
<keyword evidence="4" id="KW-1185">Reference proteome</keyword>
<feature type="compositionally biased region" description="Basic residues" evidence="2">
    <location>
        <begin position="52"/>
        <end position="70"/>
    </location>
</feature>
<comment type="similarity">
    <text evidence="1">Belongs to the PPDPF family.</text>
</comment>
<dbReference type="Proteomes" id="UP001474421">
    <property type="component" value="Unassembled WGS sequence"/>
</dbReference>
<proteinExistence type="inferred from homology"/>
<dbReference type="GO" id="GO:0030154">
    <property type="term" value="P:cell differentiation"/>
    <property type="evidence" value="ECO:0007669"/>
    <property type="project" value="InterPro"/>
</dbReference>
<sequence>MVSLSSWHHAQRDHVLLPHRCPHGGVRSRPDSCRSSLTPTRPPPPEAAPYLRRTKAGLRRSPSGRRRARSARGAEARSSRGGCSAALSEEGASPVVSSRRDSAGRSTKTPRIYNSRKKEDQETWQQSRPVAPLWQPTTTTEDAWVPPPVTAPVEVLSTLEKSSRTIQVFPSLTLDIVMTTVSESPENSGTFQVANGMITCDLAQEVMRKRHASEPSKSHTGPTA</sequence>
<dbReference type="Pfam" id="PF15060">
    <property type="entry name" value="PPDFL"/>
    <property type="match status" value="1"/>
</dbReference>
<evidence type="ECO:0000313" key="4">
    <source>
        <dbReference type="Proteomes" id="UP001474421"/>
    </source>
</evidence>